<dbReference type="InterPro" id="IPR036770">
    <property type="entry name" value="Ankyrin_rpt-contain_sf"/>
</dbReference>
<name>A0A2J8A4R7_9CHLO</name>
<accession>A0A2J8A4R7</accession>
<dbReference type="AlphaFoldDB" id="A0A2J8A4R7"/>
<dbReference type="PANTHER" id="PTHR40613">
    <property type="match status" value="1"/>
</dbReference>
<organism evidence="1 2">
    <name type="scientific">Tetrabaena socialis</name>
    <dbReference type="NCBI Taxonomy" id="47790"/>
    <lineage>
        <taxon>Eukaryota</taxon>
        <taxon>Viridiplantae</taxon>
        <taxon>Chlorophyta</taxon>
        <taxon>core chlorophytes</taxon>
        <taxon>Chlorophyceae</taxon>
        <taxon>CS clade</taxon>
        <taxon>Chlamydomonadales</taxon>
        <taxon>Tetrabaenaceae</taxon>
        <taxon>Tetrabaena</taxon>
    </lineage>
</organism>
<reference evidence="1 2" key="1">
    <citation type="journal article" date="2017" name="Mol. Biol. Evol.">
        <title>The 4-celled Tetrabaena socialis nuclear genome reveals the essential components for genetic control of cell number at the origin of multicellularity in the volvocine lineage.</title>
        <authorList>
            <person name="Featherston J."/>
            <person name="Arakaki Y."/>
            <person name="Hanschen E.R."/>
            <person name="Ferris P.J."/>
            <person name="Michod R.E."/>
            <person name="Olson B.J.S.C."/>
            <person name="Nozaki H."/>
            <person name="Durand P.M."/>
        </authorList>
    </citation>
    <scope>NUCLEOTIDE SEQUENCE [LARGE SCALE GENOMIC DNA]</scope>
    <source>
        <strain evidence="1 2">NIES-571</strain>
    </source>
</reference>
<dbReference type="Pfam" id="PF12843">
    <property type="entry name" value="QSregVF_b"/>
    <property type="match status" value="2"/>
</dbReference>
<evidence type="ECO:0000313" key="1">
    <source>
        <dbReference type="EMBL" id="PNH07511.1"/>
    </source>
</evidence>
<dbReference type="EMBL" id="PGGS01000176">
    <property type="protein sequence ID" value="PNH07511.1"/>
    <property type="molecule type" value="Genomic_DNA"/>
</dbReference>
<dbReference type="InterPro" id="IPR024530">
    <property type="entry name" value="QSregVF_b"/>
</dbReference>
<dbReference type="OrthoDB" id="549711at2759"/>
<sequence length="389" mass="42355">MDTLQELSTAGVSTARLLAAAEAKLEAGTQPAEVFSLVAREDLIGTEGFDALEALLLQHGLHPDSPVGGSYSYLHYRLASEHPPPCRPCEGVQVTLEDLLALGPNPDLRTASGATALHLMVERLLKRCAPPHLAGFSPTAPDATGVTVVQLFKARYAELCRLADGLRSMEGDTGHCDLRAAIRQSLELCGEKAPLPPAATAAAAAAAAAPPADPAAPAPELWTAKMPLGKYGVRRLTELPGSYLGWMCREPGFFESSPQTRELRERLLALGLVRHEAGGLVVVAPDSHAARMPFGKYHEILLALVPADYLAWMCRVDVGFFDGSPVKVELLRHLVQLGRVRQVGNLVVPCMRQLRYGPYDEDWYPEDYDDYYYTGEEYEEYEEYDDAGV</sequence>
<comment type="caution">
    <text evidence="1">The sequence shown here is derived from an EMBL/GenBank/DDBJ whole genome shotgun (WGS) entry which is preliminary data.</text>
</comment>
<protein>
    <submittedName>
        <fullName evidence="1">Uncharacterized protein</fullName>
    </submittedName>
</protein>
<evidence type="ECO:0000313" key="2">
    <source>
        <dbReference type="Proteomes" id="UP000236333"/>
    </source>
</evidence>
<keyword evidence="2" id="KW-1185">Reference proteome</keyword>
<proteinExistence type="predicted"/>
<dbReference type="PANTHER" id="PTHR40613:SF1">
    <property type="entry name" value="CYTOPLASMIC PROTEIN"/>
    <property type="match status" value="1"/>
</dbReference>
<dbReference type="Proteomes" id="UP000236333">
    <property type="component" value="Unassembled WGS sequence"/>
</dbReference>
<gene>
    <name evidence="1" type="ORF">TSOC_006033</name>
</gene>
<dbReference type="Gene3D" id="1.25.40.20">
    <property type="entry name" value="Ankyrin repeat-containing domain"/>
    <property type="match status" value="1"/>
</dbReference>